<evidence type="ECO:0000313" key="2">
    <source>
        <dbReference type="EMBL" id="NMN94384.1"/>
    </source>
</evidence>
<dbReference type="AlphaFoldDB" id="A0A848KB02"/>
<evidence type="ECO:0000313" key="3">
    <source>
        <dbReference type="Proteomes" id="UP000535543"/>
    </source>
</evidence>
<dbReference type="RefSeq" id="WP_169585040.1">
    <property type="nucleotide sequence ID" value="NZ_VCQU01000001.1"/>
</dbReference>
<dbReference type="EMBL" id="VCQU01000001">
    <property type="protein sequence ID" value="NMN94384.1"/>
    <property type="molecule type" value="Genomic_DNA"/>
</dbReference>
<evidence type="ECO:0000256" key="1">
    <source>
        <dbReference type="SAM" id="Phobius"/>
    </source>
</evidence>
<sequence length="191" mass="19781">MTETADEDEKRAKHRYPPALIASAVALPVALVVGVVVAAVIANKSPAKEPVVLGTVPAPKATSQECQALIAALPNELGDYSNAELSADAPPATKAWQSADGGEPIVARCGLDRPLEFTVGAALQDVNMVTWFKIDGAAQQLNASTWFAVDRAVYVALTLPNGTGPTPVQLVSEAIKKALPAVTPDPAPLPN</sequence>
<comment type="caution">
    <text evidence="2">The sequence shown here is derived from an EMBL/GenBank/DDBJ whole genome shotgun (WGS) entry which is preliminary data.</text>
</comment>
<dbReference type="Pfam" id="PF12028">
    <property type="entry name" value="DUF3515"/>
    <property type="match status" value="1"/>
</dbReference>
<reference evidence="2 3" key="1">
    <citation type="submission" date="2019-05" db="EMBL/GenBank/DDBJ databases">
        <authorList>
            <person name="Lee S.D."/>
        </authorList>
    </citation>
    <scope>NUCLEOTIDE SEQUENCE [LARGE SCALE GENOMIC DNA]</scope>
    <source>
        <strain evidence="2 3">YC2-7</strain>
    </source>
</reference>
<protein>
    <submittedName>
        <fullName evidence="2">DUF3515 domain-containing protein</fullName>
    </submittedName>
</protein>
<keyword evidence="3" id="KW-1185">Reference proteome</keyword>
<gene>
    <name evidence="2" type="ORF">FGL95_04935</name>
</gene>
<dbReference type="Proteomes" id="UP000535543">
    <property type="component" value="Unassembled WGS sequence"/>
</dbReference>
<accession>A0A848KB02</accession>
<organism evidence="2 3">
    <name type="scientific">Antrihabitans stalactiti</name>
    <dbReference type="NCBI Taxonomy" id="2584121"/>
    <lineage>
        <taxon>Bacteria</taxon>
        <taxon>Bacillati</taxon>
        <taxon>Actinomycetota</taxon>
        <taxon>Actinomycetes</taxon>
        <taxon>Mycobacteriales</taxon>
        <taxon>Nocardiaceae</taxon>
        <taxon>Antrihabitans</taxon>
    </lineage>
</organism>
<keyword evidence="1" id="KW-0812">Transmembrane</keyword>
<proteinExistence type="predicted"/>
<keyword evidence="1" id="KW-1133">Transmembrane helix</keyword>
<dbReference type="InterPro" id="IPR021903">
    <property type="entry name" value="DUF3515"/>
</dbReference>
<feature type="transmembrane region" description="Helical" evidence="1">
    <location>
        <begin position="20"/>
        <end position="42"/>
    </location>
</feature>
<keyword evidence="1" id="KW-0472">Membrane</keyword>
<name>A0A848KB02_9NOCA</name>
<reference evidence="2 3" key="2">
    <citation type="submission" date="2020-06" db="EMBL/GenBank/DDBJ databases">
        <title>Antribacter stalactiti gen. nov., sp. nov., a new member of the family Nacardiaceae isolated from a cave.</title>
        <authorList>
            <person name="Kim I.S."/>
        </authorList>
    </citation>
    <scope>NUCLEOTIDE SEQUENCE [LARGE SCALE GENOMIC DNA]</scope>
    <source>
        <strain evidence="2 3">YC2-7</strain>
    </source>
</reference>